<dbReference type="CDD" id="cd19176">
    <property type="entry name" value="SET_SETD3"/>
    <property type="match status" value="1"/>
</dbReference>
<comment type="similarity">
    <text evidence="1">Belongs to the class V-like SAM-binding methyltransferase superfamily. SETD3 actin-histidine methyltransferase family.</text>
</comment>
<dbReference type="PANTHER" id="PTHR13271:SF151">
    <property type="entry name" value="SET DOMAIN-CONTAINING PROTEIN 4"/>
    <property type="match status" value="1"/>
</dbReference>
<keyword evidence="1 3" id="KW-0489">Methyltransferase</keyword>
<reference evidence="3 4" key="1">
    <citation type="journal article" date="2014" name="Genome Biol. Evol.">
        <title>The secreted proteins of Achlya hypogyna and Thraustotheca clavata identify the ancestral oomycete secretome and reveal gene acquisitions by horizontal gene transfer.</title>
        <authorList>
            <person name="Misner I."/>
            <person name="Blouin N."/>
            <person name="Leonard G."/>
            <person name="Richards T.A."/>
            <person name="Lane C.E."/>
        </authorList>
    </citation>
    <scope>NUCLEOTIDE SEQUENCE [LARGE SCALE GENOMIC DNA]</scope>
    <source>
        <strain evidence="3 4">ATCC 34112</strain>
    </source>
</reference>
<dbReference type="GO" id="GO:0016279">
    <property type="term" value="F:protein-lysine N-methyltransferase activity"/>
    <property type="evidence" value="ECO:0007669"/>
    <property type="project" value="TreeGrafter"/>
</dbReference>
<dbReference type="Pfam" id="PF00856">
    <property type="entry name" value="SET"/>
    <property type="match status" value="1"/>
</dbReference>
<organism evidence="3 4">
    <name type="scientific">Thraustotheca clavata</name>
    <dbReference type="NCBI Taxonomy" id="74557"/>
    <lineage>
        <taxon>Eukaryota</taxon>
        <taxon>Sar</taxon>
        <taxon>Stramenopiles</taxon>
        <taxon>Oomycota</taxon>
        <taxon>Saprolegniomycetes</taxon>
        <taxon>Saprolegniales</taxon>
        <taxon>Achlyaceae</taxon>
        <taxon>Thraustotheca</taxon>
    </lineage>
</organism>
<dbReference type="Gene3D" id="3.90.1410.10">
    <property type="entry name" value="set domain protein methyltransferase, domain 1"/>
    <property type="match status" value="1"/>
</dbReference>
<dbReference type="InterPro" id="IPR046341">
    <property type="entry name" value="SET_dom_sf"/>
</dbReference>
<dbReference type="STRING" id="74557.A0A1V9Y7V7"/>
<keyword evidence="1" id="KW-0949">S-adenosyl-L-methionine</keyword>
<accession>A0A1V9Y7V7</accession>
<evidence type="ECO:0000256" key="1">
    <source>
        <dbReference type="PROSITE-ProRule" id="PRU00898"/>
    </source>
</evidence>
<proteinExistence type="inferred from homology"/>
<name>A0A1V9Y7V7_9STRA</name>
<keyword evidence="1 3" id="KW-0808">Transferase</keyword>
<dbReference type="InterPro" id="IPR001214">
    <property type="entry name" value="SET_dom"/>
</dbReference>
<dbReference type="PROSITE" id="PS51565">
    <property type="entry name" value="SAM_MT85_SETD3"/>
    <property type="match status" value="1"/>
</dbReference>
<dbReference type="SUPFAM" id="SSF82199">
    <property type="entry name" value="SET domain"/>
    <property type="match status" value="1"/>
</dbReference>
<dbReference type="EMBL" id="JNBS01004892">
    <property type="protein sequence ID" value="OQR81812.1"/>
    <property type="molecule type" value="Genomic_DNA"/>
</dbReference>
<dbReference type="EC" id="2.1.1.85" evidence="1"/>
<gene>
    <name evidence="3" type="ORF">THRCLA_11387</name>
</gene>
<feature type="domain" description="SET" evidence="2">
    <location>
        <begin position="62"/>
        <end position="279"/>
    </location>
</feature>
<comment type="catalytic activity">
    <reaction evidence="1">
        <text>L-histidyl-[protein] + S-adenosyl-L-methionine = N(tele)-methyl-L-histidyl-[protein] + S-adenosyl-L-homocysteine + H(+)</text>
        <dbReference type="Rhea" id="RHEA:19369"/>
        <dbReference type="Rhea" id="RHEA-COMP:9745"/>
        <dbReference type="Rhea" id="RHEA-COMP:11600"/>
        <dbReference type="ChEBI" id="CHEBI:15378"/>
        <dbReference type="ChEBI" id="CHEBI:16367"/>
        <dbReference type="ChEBI" id="CHEBI:29979"/>
        <dbReference type="ChEBI" id="CHEBI:57856"/>
        <dbReference type="ChEBI" id="CHEBI:59789"/>
        <dbReference type="EC" id="2.1.1.85"/>
    </reaction>
</comment>
<evidence type="ECO:0000313" key="3">
    <source>
        <dbReference type="EMBL" id="OQR81812.1"/>
    </source>
</evidence>
<dbReference type="PANTHER" id="PTHR13271">
    <property type="entry name" value="UNCHARACTERIZED PUTATIVE METHYLTRANSFERASE"/>
    <property type="match status" value="1"/>
</dbReference>
<comment type="caution">
    <text evidence="3">The sequence shown here is derived from an EMBL/GenBank/DDBJ whole genome shotgun (WGS) entry which is preliminary data.</text>
</comment>
<dbReference type="GO" id="GO:0018064">
    <property type="term" value="F:protein-L-histidine N-tele-methyltransferase activity"/>
    <property type="evidence" value="ECO:0007669"/>
    <property type="project" value="UniProtKB-EC"/>
</dbReference>
<dbReference type="Proteomes" id="UP000243217">
    <property type="component" value="Unassembled WGS sequence"/>
</dbReference>
<protein>
    <recommendedName>
        <fullName evidence="1">protein-histidine N-methyltransferase</fullName>
        <ecNumber evidence="1">2.1.1.85</ecNumber>
    </recommendedName>
</protein>
<dbReference type="InterPro" id="IPR050600">
    <property type="entry name" value="SETD3_SETD6_MTase"/>
</dbReference>
<evidence type="ECO:0000313" key="4">
    <source>
        <dbReference type="Proteomes" id="UP000243217"/>
    </source>
</evidence>
<dbReference type="GO" id="GO:0032259">
    <property type="term" value="P:methylation"/>
    <property type="evidence" value="ECO:0007669"/>
    <property type="project" value="UniProtKB-KW"/>
</dbReference>
<sequence>MSLIALITACPSSTDDLCDFSVLKRLVDAVRDVRQQEDWTVGSYPRNLDEFAAWFDQNNSGSNIAFTTTGLEQGNGVVARKKVRAGERVFFVPTHLMMTSVTSEISAFNVVQNDRLLSCFPSTMLALRLLYETHLGKKSAFKSYINILPTSFHLPFDYSLDDFEVLRGTMAWKNAIQLLFNGVKQFIYLHRLLKSIRGPIDSNQFTLSSFLWALSVVLTRQNSIPLMGYSNVMALIPGWDMCNHAPGIITTYFDNQLNGIVCDAMHDFDEDEEITIFYGPRANSELLVYSGFCLDSNTFDRIVVELTFANDDPLQKIRSLLLNKRKKEMTITLQWDGRLIREQDTEILQILVLDKDGLAAALRSEKPQLWTEAAAIEANKCIHNALITQIGKLSSTSCCHPVIATYVASEMAILQRALKILDHIQATPEIVVQYQ</sequence>
<dbReference type="InterPro" id="IPR025785">
    <property type="entry name" value="SETD3"/>
</dbReference>
<evidence type="ECO:0000259" key="2">
    <source>
        <dbReference type="PROSITE" id="PS50280"/>
    </source>
</evidence>
<dbReference type="InterPro" id="IPR044428">
    <property type="entry name" value="SETD3_SET"/>
</dbReference>
<keyword evidence="4" id="KW-1185">Reference proteome</keyword>
<dbReference type="AlphaFoldDB" id="A0A1V9Y7V7"/>
<dbReference type="PROSITE" id="PS50280">
    <property type="entry name" value="SET"/>
    <property type="match status" value="1"/>
</dbReference>
<dbReference type="OrthoDB" id="441812at2759"/>